<feature type="region of interest" description="Disordered" evidence="1">
    <location>
        <begin position="85"/>
        <end position="121"/>
    </location>
</feature>
<reference evidence="2 3" key="1">
    <citation type="journal article" date="2021" name="Nat. Plants">
        <title>The Taxus genome provides insights into paclitaxel biosynthesis.</title>
        <authorList>
            <person name="Xiong X."/>
            <person name="Gou J."/>
            <person name="Liao Q."/>
            <person name="Li Y."/>
            <person name="Zhou Q."/>
            <person name="Bi G."/>
            <person name="Li C."/>
            <person name="Du R."/>
            <person name="Wang X."/>
            <person name="Sun T."/>
            <person name="Guo L."/>
            <person name="Liang H."/>
            <person name="Lu P."/>
            <person name="Wu Y."/>
            <person name="Zhang Z."/>
            <person name="Ro D.K."/>
            <person name="Shang Y."/>
            <person name="Huang S."/>
            <person name="Yan J."/>
        </authorList>
    </citation>
    <scope>NUCLEOTIDE SEQUENCE [LARGE SCALE GENOMIC DNA]</scope>
    <source>
        <strain evidence="2">Ta-2019</strain>
    </source>
</reference>
<feature type="compositionally biased region" description="Acidic residues" evidence="1">
    <location>
        <begin position="88"/>
        <end position="97"/>
    </location>
</feature>
<dbReference type="Proteomes" id="UP000824469">
    <property type="component" value="Unassembled WGS sequence"/>
</dbReference>
<sequence>MPRARARKRHQKRNTKNINVTCLQPEEGTFADVTSLKAVIEQVQRELPRKLPSSVRDFPCGCGRFANDLDQPLVRYIEELVAWKEQPQDYEEEETEPDCPSQEISGGHELPLAGTEQGLQK</sequence>
<name>A0AA38C5Y7_TAXCH</name>
<evidence type="ECO:0000256" key="1">
    <source>
        <dbReference type="SAM" id="MobiDB-lite"/>
    </source>
</evidence>
<gene>
    <name evidence="2" type="ORF">KI387_034685</name>
</gene>
<evidence type="ECO:0000313" key="3">
    <source>
        <dbReference type="Proteomes" id="UP000824469"/>
    </source>
</evidence>
<keyword evidence="3" id="KW-1185">Reference proteome</keyword>
<accession>A0AA38C5Y7</accession>
<dbReference type="EMBL" id="JAHRHJ020003813">
    <property type="protein sequence ID" value="KAH9290568.1"/>
    <property type="molecule type" value="Genomic_DNA"/>
</dbReference>
<organism evidence="2 3">
    <name type="scientific">Taxus chinensis</name>
    <name type="common">Chinese yew</name>
    <name type="synonym">Taxus wallichiana var. chinensis</name>
    <dbReference type="NCBI Taxonomy" id="29808"/>
    <lineage>
        <taxon>Eukaryota</taxon>
        <taxon>Viridiplantae</taxon>
        <taxon>Streptophyta</taxon>
        <taxon>Embryophyta</taxon>
        <taxon>Tracheophyta</taxon>
        <taxon>Spermatophyta</taxon>
        <taxon>Pinopsida</taxon>
        <taxon>Pinidae</taxon>
        <taxon>Conifers II</taxon>
        <taxon>Cupressales</taxon>
        <taxon>Taxaceae</taxon>
        <taxon>Taxus</taxon>
    </lineage>
</organism>
<protein>
    <submittedName>
        <fullName evidence="2">Uncharacterized protein</fullName>
    </submittedName>
</protein>
<evidence type="ECO:0000313" key="2">
    <source>
        <dbReference type="EMBL" id="KAH9290568.1"/>
    </source>
</evidence>
<comment type="caution">
    <text evidence="2">The sequence shown here is derived from an EMBL/GenBank/DDBJ whole genome shotgun (WGS) entry which is preliminary data.</text>
</comment>
<proteinExistence type="predicted"/>
<dbReference type="AlphaFoldDB" id="A0AA38C5Y7"/>